<feature type="region of interest" description="Disordered" evidence="3">
    <location>
        <begin position="269"/>
        <end position="289"/>
    </location>
</feature>
<dbReference type="Pfam" id="PF04969">
    <property type="entry name" value="CS"/>
    <property type="match status" value="1"/>
</dbReference>
<dbReference type="EMBL" id="JADXDR010000015">
    <property type="protein sequence ID" value="KAI7845578.1"/>
    <property type="molecule type" value="Genomic_DNA"/>
</dbReference>
<proteinExistence type="predicted"/>
<dbReference type="InterPro" id="IPR019734">
    <property type="entry name" value="TPR_rpt"/>
</dbReference>
<dbReference type="SUPFAM" id="SSF48452">
    <property type="entry name" value="TPR-like"/>
    <property type="match status" value="1"/>
</dbReference>
<keyword evidence="6" id="KW-1185">Reference proteome</keyword>
<dbReference type="SUPFAM" id="SSF49764">
    <property type="entry name" value="HSP20-like chaperones"/>
    <property type="match status" value="1"/>
</dbReference>
<name>A0AAD5DZQ5_9CHLO</name>
<dbReference type="SMART" id="SM00028">
    <property type="entry name" value="TPR"/>
    <property type="match status" value="3"/>
</dbReference>
<feature type="domain" description="CS" evidence="4">
    <location>
        <begin position="614"/>
        <end position="718"/>
    </location>
</feature>
<dbReference type="AlphaFoldDB" id="A0AAD5DZQ5"/>
<evidence type="ECO:0000259" key="4">
    <source>
        <dbReference type="PROSITE" id="PS51203"/>
    </source>
</evidence>
<organism evidence="5 6">
    <name type="scientific">Chlorella ohadii</name>
    <dbReference type="NCBI Taxonomy" id="2649997"/>
    <lineage>
        <taxon>Eukaryota</taxon>
        <taxon>Viridiplantae</taxon>
        <taxon>Chlorophyta</taxon>
        <taxon>core chlorophytes</taxon>
        <taxon>Trebouxiophyceae</taxon>
        <taxon>Chlorellales</taxon>
        <taxon>Chlorellaceae</taxon>
        <taxon>Chlorella clade</taxon>
        <taxon>Chlorella</taxon>
    </lineage>
</organism>
<comment type="caution">
    <text evidence="5">The sequence shown here is derived from an EMBL/GenBank/DDBJ whole genome shotgun (WGS) entry which is preliminary data.</text>
</comment>
<dbReference type="CDD" id="cd06467">
    <property type="entry name" value="p23_NUDC_like"/>
    <property type="match status" value="1"/>
</dbReference>
<evidence type="ECO:0000256" key="3">
    <source>
        <dbReference type="SAM" id="MobiDB-lite"/>
    </source>
</evidence>
<accession>A0AAD5DZQ5</accession>
<dbReference type="Gene3D" id="2.60.40.790">
    <property type="match status" value="1"/>
</dbReference>
<dbReference type="PANTHER" id="PTHR22904:SF533">
    <property type="entry name" value="HSP70-HSP90 ORGANIZING PROTEIN 3"/>
    <property type="match status" value="1"/>
</dbReference>
<protein>
    <recommendedName>
        <fullName evidence="4">CS domain-containing protein</fullName>
    </recommendedName>
</protein>
<evidence type="ECO:0000313" key="5">
    <source>
        <dbReference type="EMBL" id="KAI7845578.1"/>
    </source>
</evidence>
<keyword evidence="2" id="KW-0802">TPR repeat</keyword>
<evidence type="ECO:0000313" key="6">
    <source>
        <dbReference type="Proteomes" id="UP001205105"/>
    </source>
</evidence>
<feature type="region of interest" description="Disordered" evidence="3">
    <location>
        <begin position="491"/>
        <end position="539"/>
    </location>
</feature>
<dbReference type="InterPro" id="IPR011990">
    <property type="entry name" value="TPR-like_helical_dom_sf"/>
</dbReference>
<dbReference type="PANTHER" id="PTHR22904">
    <property type="entry name" value="TPR REPEAT CONTAINING PROTEIN"/>
    <property type="match status" value="1"/>
</dbReference>
<dbReference type="GO" id="GO:0051879">
    <property type="term" value="F:Hsp90 protein binding"/>
    <property type="evidence" value="ECO:0007669"/>
    <property type="project" value="TreeGrafter"/>
</dbReference>
<feature type="compositionally biased region" description="Gly residues" evidence="3">
    <location>
        <begin position="505"/>
        <end position="522"/>
    </location>
</feature>
<evidence type="ECO:0000256" key="1">
    <source>
        <dbReference type="ARBA" id="ARBA00022737"/>
    </source>
</evidence>
<reference evidence="5" key="1">
    <citation type="submission" date="2020-11" db="EMBL/GenBank/DDBJ databases">
        <title>Chlorella ohadii genome sequencing and assembly.</title>
        <authorList>
            <person name="Murik O."/>
            <person name="Treves H."/>
            <person name="Kedem I."/>
            <person name="Shotland Y."/>
            <person name="Kaplan A."/>
        </authorList>
    </citation>
    <scope>NUCLEOTIDE SEQUENCE</scope>
    <source>
        <strain evidence="5">1</strain>
    </source>
</reference>
<evidence type="ECO:0000256" key="2">
    <source>
        <dbReference type="ARBA" id="ARBA00022803"/>
    </source>
</evidence>
<dbReference type="Gene3D" id="1.25.40.10">
    <property type="entry name" value="Tetratricopeptide repeat domain"/>
    <property type="match status" value="1"/>
</dbReference>
<keyword evidence="1" id="KW-0677">Repeat</keyword>
<feature type="compositionally biased region" description="Low complexity" evidence="3">
    <location>
        <begin position="527"/>
        <end position="539"/>
    </location>
</feature>
<feature type="compositionally biased region" description="Low complexity" evidence="3">
    <location>
        <begin position="491"/>
        <end position="504"/>
    </location>
</feature>
<dbReference type="PROSITE" id="PS51203">
    <property type="entry name" value="CS"/>
    <property type="match status" value="1"/>
</dbReference>
<sequence length="762" mass="81719">MQVAGPELPSLEDVVRQHFGARREAPVQDPALRRLKADHLKARGDEAIKDGNYRLAWERYSEAIELCPGKEGLHTLHSNRSLAYYKAQRYSHALADADAAAALAPRWPKAHWRRAAALLALKRTPEAVLAYREAWRLDRKDAECAARLWAAVQRLTREQLAHGVLSLLGELQAEGQLEAPQEEEATEGEKTEALFRRIKAAHKDAPRPGPWYRRYLIWLQEGISPAQAYTERSAVHAEAKCYLQARADARAAIALLLAELRAAAEEQQQAGAGTAEQRAGSGSCGRGSSAAERRSQLALAYERLAQACMAEPDHPDRDCRGAAKAFMRVLETLDDRGSGPSAFSSGISSGDQGLLASVRQALEQASQELTVRQLDEIQLEIYHEGSPEGAGATLTGLGAGAGAGVAPGQRAFRVLLRLAFPSAKAADCSSRARELLRAGVAAAGGVDALGVTIERIAAPNAARGQPHLIVHMAVLVGPDLLKAASLAQAVTGSSTGSTGSSGSSSGSGAGGDSSGVSGGGSKGSREPAPADAATAETAAALPTAEQLAEALGGQPLVAALGLPDPAHCTAEIEDITPACAASEAERAQQEAINRGDANVAPKDDRRLAHVWAELADGSCRWRQTGGEVKILALRVPQQLPSKQLAVDMEPYSIKVWNRASGEVYLEGELERGVVPEDCFWTHCGGEGEDGCALYLRKMNLELLQKHWEHNQMWWPRLFRCHGEIAWDDYEKDYSDLPEEVLARHRWASLLSNAGLHSAWALD</sequence>
<dbReference type="InterPro" id="IPR008978">
    <property type="entry name" value="HSP20-like_chaperone"/>
</dbReference>
<dbReference type="Proteomes" id="UP001205105">
    <property type="component" value="Unassembled WGS sequence"/>
</dbReference>
<dbReference type="InterPro" id="IPR007052">
    <property type="entry name" value="CS_dom"/>
</dbReference>
<gene>
    <name evidence="5" type="ORF">COHA_000867</name>
</gene>